<organism evidence="2 3">
    <name type="scientific">Listeria monocytogenes</name>
    <dbReference type="NCBI Taxonomy" id="1639"/>
    <lineage>
        <taxon>Bacteria</taxon>
        <taxon>Bacillati</taxon>
        <taxon>Bacillota</taxon>
        <taxon>Bacilli</taxon>
        <taxon>Bacillales</taxon>
        <taxon>Listeriaceae</taxon>
        <taxon>Listeria</taxon>
    </lineage>
</organism>
<dbReference type="AlphaFoldDB" id="A0AAN3BDX3"/>
<dbReference type="PANTHER" id="PTHR46889:SF4">
    <property type="entry name" value="TRANSPOSASE INSO FOR INSERTION SEQUENCE ELEMENT IS911B-RELATED"/>
    <property type="match status" value="1"/>
</dbReference>
<gene>
    <name evidence="2" type="ORF">E1X78_00705</name>
</gene>
<name>A0AAN3BDX3_LISMN</name>
<evidence type="ECO:0000259" key="1">
    <source>
        <dbReference type="Pfam" id="PF13333"/>
    </source>
</evidence>
<dbReference type="EMBL" id="AAASTI010000001">
    <property type="protein sequence ID" value="EAE5602622.1"/>
    <property type="molecule type" value="Genomic_DNA"/>
</dbReference>
<dbReference type="Pfam" id="PF13333">
    <property type="entry name" value="rve_2"/>
    <property type="match status" value="1"/>
</dbReference>
<dbReference type="GO" id="GO:0015074">
    <property type="term" value="P:DNA integration"/>
    <property type="evidence" value="ECO:0007669"/>
    <property type="project" value="InterPro"/>
</dbReference>
<protein>
    <recommendedName>
        <fullName evidence="1">Integrase catalytic domain-containing protein</fullName>
    </recommendedName>
</protein>
<accession>A0AAN3BDX3</accession>
<sequence length="105" mass="12492">MTVSLVTETIELASQAVRQALDRHRLVVPFSKKSYPWDNVVNEASFKYMKKEKLNRQIFQTLEEVELACFEYSEGFYNSKRSHDFNDMLTPYKKENHFFHTSSLF</sequence>
<dbReference type="SUPFAM" id="SSF53098">
    <property type="entry name" value="Ribonuclease H-like"/>
    <property type="match status" value="1"/>
</dbReference>
<reference evidence="2 3" key="1">
    <citation type="submission" date="2019-03" db="EMBL/GenBank/DDBJ databases">
        <authorList>
            <person name="Ashton P.M."/>
            <person name="Dallman T."/>
            <person name="Nair S."/>
            <person name="De Pinna E."/>
            <person name="Peters T."/>
            <person name="Grant K."/>
        </authorList>
    </citation>
    <scope>NUCLEOTIDE SEQUENCE [LARGE SCALE GENOMIC DNA]</scope>
    <source>
        <strain evidence="2">RL15000440</strain>
    </source>
</reference>
<comment type="caution">
    <text evidence="2">The sequence shown here is derived from an EMBL/GenBank/DDBJ whole genome shotgun (WGS) entry which is preliminary data.</text>
</comment>
<evidence type="ECO:0000313" key="3">
    <source>
        <dbReference type="Proteomes" id="UP000332711"/>
    </source>
</evidence>
<dbReference type="Proteomes" id="UP000332711">
    <property type="component" value="Unassembled WGS sequence"/>
</dbReference>
<dbReference type="InterPro" id="IPR012337">
    <property type="entry name" value="RNaseH-like_sf"/>
</dbReference>
<evidence type="ECO:0000313" key="2">
    <source>
        <dbReference type="EMBL" id="EAE5602622.1"/>
    </source>
</evidence>
<dbReference type="InterPro" id="IPR050900">
    <property type="entry name" value="Transposase_IS3/IS150/IS904"/>
</dbReference>
<proteinExistence type="predicted"/>
<dbReference type="RefSeq" id="WP_014931344.1">
    <property type="nucleotide sequence ID" value="NZ_CP068599.1"/>
</dbReference>
<dbReference type="PANTHER" id="PTHR46889">
    <property type="entry name" value="TRANSPOSASE INSF FOR INSERTION SEQUENCE IS3B-RELATED"/>
    <property type="match status" value="1"/>
</dbReference>
<feature type="domain" description="Integrase catalytic" evidence="1">
    <location>
        <begin position="43"/>
        <end position="94"/>
    </location>
</feature>
<dbReference type="InterPro" id="IPR001584">
    <property type="entry name" value="Integrase_cat-core"/>
</dbReference>